<feature type="domain" description="Fibronectin type-III" evidence="1">
    <location>
        <begin position="97"/>
        <end position="182"/>
    </location>
</feature>
<feature type="domain" description="Fibronectin type-III" evidence="1">
    <location>
        <begin position="357"/>
        <end position="444"/>
    </location>
</feature>
<dbReference type="Proteomes" id="UP001295444">
    <property type="component" value="Unassembled WGS sequence"/>
</dbReference>
<reference evidence="2" key="1">
    <citation type="submission" date="2022-03" db="EMBL/GenBank/DDBJ databases">
        <authorList>
            <person name="Alioto T."/>
            <person name="Alioto T."/>
            <person name="Gomez Garrido J."/>
        </authorList>
    </citation>
    <scope>NUCLEOTIDE SEQUENCE</scope>
</reference>
<dbReference type="InterPro" id="IPR036116">
    <property type="entry name" value="FN3_sf"/>
</dbReference>
<dbReference type="InterPro" id="IPR003961">
    <property type="entry name" value="FN3_dom"/>
</dbReference>
<feature type="domain" description="Fibronectin type-III" evidence="1">
    <location>
        <begin position="619"/>
        <end position="704"/>
    </location>
</feature>
<dbReference type="PANTHER" id="PTHR46957">
    <property type="entry name" value="CYTOKINE RECEPTOR"/>
    <property type="match status" value="1"/>
</dbReference>
<feature type="domain" description="Fibronectin type-III" evidence="1">
    <location>
        <begin position="967"/>
        <end position="1052"/>
    </location>
</feature>
<feature type="non-terminal residue" evidence="2">
    <location>
        <position position="2205"/>
    </location>
</feature>
<feature type="domain" description="Fibronectin type-III" evidence="1">
    <location>
        <begin position="1576"/>
        <end position="1661"/>
    </location>
</feature>
<dbReference type="GO" id="GO:0043235">
    <property type="term" value="C:receptor complex"/>
    <property type="evidence" value="ECO:0007669"/>
    <property type="project" value="TreeGrafter"/>
</dbReference>
<dbReference type="InterPro" id="IPR050713">
    <property type="entry name" value="RTP_Phos/Ushers"/>
</dbReference>
<name>A0AAD1TL59_PELCU</name>
<feature type="domain" description="Fibronectin type-III" evidence="1">
    <location>
        <begin position="1314"/>
        <end position="1401"/>
    </location>
</feature>
<evidence type="ECO:0000259" key="1">
    <source>
        <dbReference type="PROSITE" id="PS50853"/>
    </source>
</evidence>
<feature type="domain" description="Fibronectin type-III" evidence="1">
    <location>
        <begin position="1053"/>
        <end position="1139"/>
    </location>
</feature>
<feature type="domain" description="Fibronectin type-III" evidence="1">
    <location>
        <begin position="531"/>
        <end position="618"/>
    </location>
</feature>
<accession>A0AAD1TL59</accession>
<feature type="domain" description="Fibronectin type-III" evidence="1">
    <location>
        <begin position="1836"/>
        <end position="1923"/>
    </location>
</feature>
<feature type="domain" description="Fibronectin type-III" evidence="1">
    <location>
        <begin position="1662"/>
        <end position="1749"/>
    </location>
</feature>
<feature type="domain" description="Fibronectin type-III" evidence="1">
    <location>
        <begin position="705"/>
        <end position="792"/>
    </location>
</feature>
<dbReference type="PANTHER" id="PTHR46957:SF10">
    <property type="entry name" value="PROTEIN TYROSINE PHOSPHATASE, RECEPTOR TYPE, H"/>
    <property type="match status" value="1"/>
</dbReference>
<evidence type="ECO:0000313" key="3">
    <source>
        <dbReference type="Proteomes" id="UP001295444"/>
    </source>
</evidence>
<gene>
    <name evidence="2" type="ORF">PECUL_23A014723</name>
</gene>
<dbReference type="CDD" id="cd00063">
    <property type="entry name" value="FN3"/>
    <property type="match status" value="25"/>
</dbReference>
<keyword evidence="2" id="KW-0675">Receptor</keyword>
<feature type="domain" description="Fibronectin type-III" evidence="1">
    <location>
        <begin position="1228"/>
        <end position="1313"/>
    </location>
</feature>
<feature type="domain" description="Fibronectin type-III" evidence="1">
    <location>
        <begin position="271"/>
        <end position="356"/>
    </location>
</feature>
<feature type="domain" description="Fibronectin type-III" evidence="1">
    <location>
        <begin position="1140"/>
        <end position="1227"/>
    </location>
</feature>
<dbReference type="EMBL" id="CAKOES020000029">
    <property type="protein sequence ID" value="CAH2329755.1"/>
    <property type="molecule type" value="Genomic_DNA"/>
</dbReference>
<protein>
    <submittedName>
        <fullName evidence="2">Receptor-type tyrosine- phosphatase beta-like isoform X1</fullName>
    </submittedName>
</protein>
<feature type="domain" description="Fibronectin type-III" evidence="1">
    <location>
        <begin position="2010"/>
        <end position="2097"/>
    </location>
</feature>
<sequence length="2205" mass="236568">MESCKFPAAVENLNIVNRTTTSVFLSWLTPEGNRSSYALEVSGTPSKNLNLSSLDTFALVDGLVPGNFYIFTIYAKDGNGLTGNTTLTFSYTVPAAVENLNIVNRTTTSVFLSWLTPEGNRSSYALEVSGTPSKNLNLSSLDTFALVDGLVPGNFYIFTIYAKDGNGLTGNTNLTFSYTVPAAVENLNIVNRTTTSVFLSWLTPEGNRSSYALEVSGTPSKNLNLSSLDTFALVDGLVPGNFYIFTIYAKDGNGLTGNTTLTFSYTVPAAVENLNIVNRTTTSVFLSWLTPEGNRSSYALEVSGTPSKNLNLSSLDTFALVDGLVPGNFYIFTIYAKDGNGLTGNTTLTFSYTVPAAVENLNIVNRTTTSVFLSWLTPEGNRSSYALEVSGTPSKNLNLSSLDTFALVDGLVPGNFYIFTIYAKDGNGLTGNTTLTFSYTVPAAVENLNIVNRTTTSVFLSWLTPEGNRSSYALEVSGTPSKNLNLSSLDTFALVDGLVPGNFYIFTIYAKDGNGLTGNTTLTFSYTVPAAVENLNIVNRTTTSVFLSWLTPEGNRSSYALEVSGTPSKNLNLSSLDTFALVDGLVPGNFYIFTIYAKDGNGLTGNTTLTFSYTVPAAVENLNIVNRTTTSVFLSWLTPEGNRSSYALEVSGTPSKNLNLSSLDTFALVDGLVPGNFYIFTIYAKDGNGLTGNTTLTFSYTVPAAVENLNIVNRTTTSVFLSWLTPEGNRSSYALEVSGTPSKNLNLSSLDTFALVDGLVPGNFYIFTIYAKDGNGLTGNTTLTFSYTVPTAVENLNIVNRTTTSVFLSWLTPEGNRSSYALEVSGTPSKNLNLSSLDTFALVDGLVPGNFYIFTIYAKDGNGLTGNTTLTFSYAVPAAVENLNIVNRTTTSVFLSWLTPEGNRSSYALEVSGTPSKNLNLSSLDTFALVDGLVPGNFYIFTIYAKDGNGLTGNTTLTFSYTVPAAVENLNIVNRTTTSVFLSWLTPEGNRSSYALEVSGTPSKNLNLSSLDTFALVDGLVPGNFYIFTIYAKDGNGLTGNTTLTFSYTVPAAVEHLNIVNRTTTSVFLSWLTPEGNRSSYALEVSGTPSKNLNLSSLDTFALVDGLVPGNFYIFTIYAKDGNGLTGNTTLTFSYTVPAAVENLNIVNRTTTSVFLSWLTPEGNRSSYALEVSGTPSKNLNLSSLDTFALVDGLVPGNFYIFTIYAKDGNGLTGNTTLTFSYTVPAAVENLNIVNRTTTSVFLSWLTPEGNRSSYALEVSGTPSKNLNLSSLDTFALVDGLVPGNFYIFTIYAKDGNGLTGNTTLTFSYTVPAAVENLNIVNRTTTSVFLSWLTPEGNRSSYALEVSGTPSKNLNLSSLDTFALVDGLVPGNFYIFTIYAKDGNGLTGNTTLTFSYTVPAAVENLNIVNRTTTSVFLSWLTPEGNRSSYALDVSGTPSKNLNLSSLATFALVDGLVPGNFYIFTIYAKDGNGLTGNTNLTFSYTVPAAVENLNIVNRTTTSVFLSWLTPEGNRSSYALEVSGTPSKNLNLSSLDTFALVDGLVPGNFYIFTIYAKDGNGLTGNTTLTFSYTVPAAVENLNIVNRTTTSVFLSWLTPEGNRSSYALEVSGTPSKNLNLSSLDTFALVDGLVPGNFYIFTIYAKDGNGLTGNTTLTFSYTVPTAVENLNIVNRTTTSVFLSWLTPEGNRSSYALEVSGTPSKNLNLSSLDTFALVDGLVPGNFYIFTIYAKDGNGLTGNTTLTFSYTVPAAVENLNIVNRTTTSVFLSWLTPEGNRSSYALEVSGTPSKNLNLSSLDTFALVDGLVPGNFYIFTIYAKDGNGLTGNTTLTFSYAVPAAVENLNIVNRTTTSVFLSWLTPEGNRSSYALEVSGTPSKNLNLSSLDTFALVDGLVPGNFYIFTIYAKDGNGLTGNTTLTFSYTVPAAVENLNIVNRTTTSVFLSWLTPEGNRSSYALEVSGIPSKNLNLSSLDTFALVDGLVPGNFYVFTFYAKDGNGLTGNTTLTFSYTVPAAVENLNIVNRTTTSVFLSWLTPEGNRSSYALEVSGTPSKNLNLSSLDTFALVDGLVPGNFYIFRIYAKDENGLTGNTTQTFSYTVPESVTNITVSNITLNSAVLSWMAPRGNISSYLISVQSSSINITSITREELIFVGNLTAGMQYTFIVCARSGGNTLQGQCTSISASTHKSSLTLSLVYLSNAEKRQQIIMNM</sequence>
<dbReference type="SUPFAM" id="SSF49265">
    <property type="entry name" value="Fibronectin type III"/>
    <property type="match status" value="14"/>
</dbReference>
<dbReference type="SMART" id="SM00060">
    <property type="entry name" value="FN3"/>
    <property type="match status" value="25"/>
</dbReference>
<feature type="domain" description="Fibronectin type-III" evidence="1">
    <location>
        <begin position="9"/>
        <end position="96"/>
    </location>
</feature>
<dbReference type="InterPro" id="IPR013783">
    <property type="entry name" value="Ig-like_fold"/>
</dbReference>
<dbReference type="Pfam" id="PF00041">
    <property type="entry name" value="fn3"/>
    <property type="match status" value="25"/>
</dbReference>
<feature type="domain" description="Fibronectin type-III" evidence="1">
    <location>
        <begin position="1488"/>
        <end position="1575"/>
    </location>
</feature>
<feature type="domain" description="Fibronectin type-III" evidence="1">
    <location>
        <begin position="183"/>
        <end position="270"/>
    </location>
</feature>
<dbReference type="Gene3D" id="2.60.40.10">
    <property type="entry name" value="Immunoglobulins"/>
    <property type="match status" value="25"/>
</dbReference>
<dbReference type="PROSITE" id="PS50853">
    <property type="entry name" value="FN3"/>
    <property type="match status" value="20"/>
</dbReference>
<proteinExistence type="predicted"/>
<keyword evidence="3" id="KW-1185">Reference proteome</keyword>
<organism evidence="2 3">
    <name type="scientific">Pelobates cultripes</name>
    <name type="common">Western spadefoot toad</name>
    <dbReference type="NCBI Taxonomy" id="61616"/>
    <lineage>
        <taxon>Eukaryota</taxon>
        <taxon>Metazoa</taxon>
        <taxon>Chordata</taxon>
        <taxon>Craniata</taxon>
        <taxon>Vertebrata</taxon>
        <taxon>Euteleostomi</taxon>
        <taxon>Amphibia</taxon>
        <taxon>Batrachia</taxon>
        <taxon>Anura</taxon>
        <taxon>Pelobatoidea</taxon>
        <taxon>Pelobatidae</taxon>
        <taxon>Pelobates</taxon>
    </lineage>
</organism>
<feature type="domain" description="Fibronectin type-III" evidence="1">
    <location>
        <begin position="879"/>
        <end position="966"/>
    </location>
</feature>
<evidence type="ECO:0000313" key="2">
    <source>
        <dbReference type="EMBL" id="CAH2329755.1"/>
    </source>
</evidence>
<feature type="domain" description="Fibronectin type-III" evidence="1">
    <location>
        <begin position="445"/>
        <end position="530"/>
    </location>
</feature>
<comment type="caution">
    <text evidence="2">The sequence shown here is derived from an EMBL/GenBank/DDBJ whole genome shotgun (WGS) entry which is preliminary data.</text>
</comment>